<evidence type="ECO:0000259" key="1">
    <source>
        <dbReference type="Pfam" id="PF12867"/>
    </source>
</evidence>
<reference evidence="2 3" key="1">
    <citation type="submission" date="2019-01" db="EMBL/GenBank/DDBJ databases">
        <title>Nocardioides guangzhouensis sp. nov., an actinobacterium isolated from soil.</title>
        <authorList>
            <person name="Fu Y."/>
            <person name="Cai Y."/>
            <person name="Lin Z."/>
            <person name="Chen P."/>
        </authorList>
    </citation>
    <scope>NUCLEOTIDE SEQUENCE [LARGE SCALE GENOMIC DNA]</scope>
    <source>
        <strain evidence="2 3">NBRC 105384</strain>
    </source>
</reference>
<sequence>MPEAWQTATAGWRMSVPGTSVATMPAATPPVPEFERRWTNVDLSGARFHNVVLSGAKITGVWARDLVVDGDLRGLTVNGIDVMPYVEQRLAAEHPELGQIWSGDLDDLRAGWATVRAAWESTEAEVAALDEAMLHERVDDEYSYLETLRHLVFASDAWLRRCLLGETDFWYAGVPHDEMEPEVLELLPIDAAADPALDEVMAVRLDRRGVLDRLLAEATPDALAEHPPARERNGYPLDTSGRTVGECLRCIVNEEWWHHRYATRDLAVVRQGVAER</sequence>
<dbReference type="Pfam" id="PF12867">
    <property type="entry name" value="DinB_2"/>
    <property type="match status" value="1"/>
</dbReference>
<dbReference type="OrthoDB" id="3542438at2"/>
<name>A0A4Q5IX22_9ACTN</name>
<dbReference type="AlphaFoldDB" id="A0A4Q5IX22"/>
<dbReference type="Proteomes" id="UP000291189">
    <property type="component" value="Unassembled WGS sequence"/>
</dbReference>
<dbReference type="InterPro" id="IPR034660">
    <property type="entry name" value="DinB/YfiT-like"/>
</dbReference>
<accession>A0A4Q5IX22</accession>
<dbReference type="EMBL" id="SDPU01000035">
    <property type="protein sequence ID" value="RYU09429.1"/>
    <property type="molecule type" value="Genomic_DNA"/>
</dbReference>
<dbReference type="Gene3D" id="1.20.120.450">
    <property type="entry name" value="dinb family like domain"/>
    <property type="match status" value="1"/>
</dbReference>
<keyword evidence="3" id="KW-1185">Reference proteome</keyword>
<proteinExistence type="predicted"/>
<evidence type="ECO:0000313" key="2">
    <source>
        <dbReference type="EMBL" id="RYU09429.1"/>
    </source>
</evidence>
<comment type="caution">
    <text evidence="2">The sequence shown here is derived from an EMBL/GenBank/DDBJ whole genome shotgun (WGS) entry which is preliminary data.</text>
</comment>
<dbReference type="SUPFAM" id="SSF109854">
    <property type="entry name" value="DinB/YfiT-like putative metalloenzymes"/>
    <property type="match status" value="1"/>
</dbReference>
<dbReference type="InterPro" id="IPR024775">
    <property type="entry name" value="DinB-like"/>
</dbReference>
<protein>
    <submittedName>
        <fullName evidence="2">DinB family protein</fullName>
    </submittedName>
</protein>
<evidence type="ECO:0000313" key="3">
    <source>
        <dbReference type="Proteomes" id="UP000291189"/>
    </source>
</evidence>
<organism evidence="2 3">
    <name type="scientific">Nocardioides iriomotensis</name>
    <dbReference type="NCBI Taxonomy" id="715784"/>
    <lineage>
        <taxon>Bacteria</taxon>
        <taxon>Bacillati</taxon>
        <taxon>Actinomycetota</taxon>
        <taxon>Actinomycetes</taxon>
        <taxon>Propionibacteriales</taxon>
        <taxon>Nocardioidaceae</taxon>
        <taxon>Nocardioides</taxon>
    </lineage>
</organism>
<gene>
    <name evidence="2" type="ORF">ETU37_20400</name>
</gene>
<feature type="domain" description="DinB-like" evidence="1">
    <location>
        <begin position="116"/>
        <end position="261"/>
    </location>
</feature>